<dbReference type="InterPro" id="IPR042655">
    <property type="entry name" value="LRC72"/>
</dbReference>
<dbReference type="Pfam" id="PF14580">
    <property type="entry name" value="LRR_9"/>
    <property type="match status" value="1"/>
</dbReference>
<evidence type="ECO:0000313" key="3">
    <source>
        <dbReference type="Proteomes" id="UP001374579"/>
    </source>
</evidence>
<evidence type="ECO:0000313" key="2">
    <source>
        <dbReference type="EMBL" id="KAK7099025.1"/>
    </source>
</evidence>
<accession>A0AAN9B874</accession>
<feature type="region of interest" description="Disordered" evidence="1">
    <location>
        <begin position="184"/>
        <end position="204"/>
    </location>
</feature>
<dbReference type="InterPro" id="IPR001611">
    <property type="entry name" value="Leu-rich_rpt"/>
</dbReference>
<protein>
    <submittedName>
        <fullName evidence="2">Uncharacterized protein</fullName>
    </submittedName>
</protein>
<gene>
    <name evidence="2" type="ORF">V1264_003225</name>
</gene>
<dbReference type="Proteomes" id="UP001374579">
    <property type="component" value="Unassembled WGS sequence"/>
</dbReference>
<dbReference type="Gene3D" id="3.80.10.10">
    <property type="entry name" value="Ribonuclease Inhibitor"/>
    <property type="match status" value="1"/>
</dbReference>
<evidence type="ECO:0000256" key="1">
    <source>
        <dbReference type="SAM" id="MobiDB-lite"/>
    </source>
</evidence>
<name>A0AAN9B874_9CAEN</name>
<proteinExistence type="predicted"/>
<comment type="caution">
    <text evidence="2">The sequence shown here is derived from an EMBL/GenBank/DDBJ whole genome shotgun (WGS) entry which is preliminary data.</text>
</comment>
<reference evidence="2 3" key="1">
    <citation type="submission" date="2024-02" db="EMBL/GenBank/DDBJ databases">
        <title>Chromosome-scale genome assembly of the rough periwinkle Littorina saxatilis.</title>
        <authorList>
            <person name="De Jode A."/>
            <person name="Faria R."/>
            <person name="Formenti G."/>
            <person name="Sims Y."/>
            <person name="Smith T.P."/>
            <person name="Tracey A."/>
            <person name="Wood J.M.D."/>
            <person name="Zagrodzka Z.B."/>
            <person name="Johannesson K."/>
            <person name="Butlin R.K."/>
            <person name="Leder E.H."/>
        </authorList>
    </citation>
    <scope>NUCLEOTIDE SEQUENCE [LARGE SCALE GENOMIC DNA]</scope>
    <source>
        <strain evidence="2">Snail1</strain>
        <tissue evidence="2">Muscle</tissue>
    </source>
</reference>
<dbReference type="PROSITE" id="PS51450">
    <property type="entry name" value="LRR"/>
    <property type="match status" value="1"/>
</dbReference>
<dbReference type="InterPro" id="IPR032675">
    <property type="entry name" value="LRR_dom_sf"/>
</dbReference>
<dbReference type="PANTHER" id="PTHR46759:SF1">
    <property type="entry name" value="LEUCINE-RICH REPEAT-CONTAINING PROTEIN 72"/>
    <property type="match status" value="1"/>
</dbReference>
<dbReference type="PANTHER" id="PTHR46759">
    <property type="entry name" value="LEUCINE-RICH REPEAT-CONTAINING PROTEIN 72"/>
    <property type="match status" value="1"/>
</dbReference>
<dbReference type="AlphaFoldDB" id="A0AAN9B874"/>
<organism evidence="2 3">
    <name type="scientific">Littorina saxatilis</name>
    <dbReference type="NCBI Taxonomy" id="31220"/>
    <lineage>
        <taxon>Eukaryota</taxon>
        <taxon>Metazoa</taxon>
        <taxon>Spiralia</taxon>
        <taxon>Lophotrochozoa</taxon>
        <taxon>Mollusca</taxon>
        <taxon>Gastropoda</taxon>
        <taxon>Caenogastropoda</taxon>
        <taxon>Littorinimorpha</taxon>
        <taxon>Littorinoidea</taxon>
        <taxon>Littorinidae</taxon>
        <taxon>Littorina</taxon>
    </lineage>
</organism>
<dbReference type="EMBL" id="JBAMIC010000012">
    <property type="protein sequence ID" value="KAK7099025.1"/>
    <property type="molecule type" value="Genomic_DNA"/>
</dbReference>
<sequence>MAASNRLSQVRFASNLSEQVVEDILTRRRIKTDKEVEELYLADKGLTDVHDLRRFRYLKKLWLNGNRLRQISCLTTNFRVCELHLNDNELIEISGAIGHLTCLQTCMLHNNQLTKLDKVTREFKRMQNLHTLNLFDNPIAQEPEYRLFVIQSCPSVKLLDRQEVTKREKDIARRIYHSEDKAQGKVAFGRRSQGPPSLYYPATPQRPVTRASISGGKVVADNYMGNKTPFEDQEEAVNSRRLKKSLTMYSSFDWGKVPRIQQRRTSENVFGNPEIITRVYR</sequence>
<keyword evidence="3" id="KW-1185">Reference proteome</keyword>
<dbReference type="SUPFAM" id="SSF52075">
    <property type="entry name" value="Outer arm dynein light chain 1"/>
    <property type="match status" value="1"/>
</dbReference>